<dbReference type="EMBL" id="JACOGG010000016">
    <property type="protein sequence ID" value="MBC3936583.1"/>
    <property type="molecule type" value="Genomic_DNA"/>
</dbReference>
<comment type="caution">
    <text evidence="1">The sequence shown here is derived from an EMBL/GenBank/DDBJ whole genome shotgun (WGS) entry which is preliminary data.</text>
</comment>
<dbReference type="AlphaFoldDB" id="A0A923IAK8"/>
<gene>
    <name evidence="1" type="ORF">H8K47_14545</name>
</gene>
<dbReference type="RefSeq" id="WP_186882119.1">
    <property type="nucleotide sequence ID" value="NZ_JACOGG010000016.1"/>
</dbReference>
<protein>
    <submittedName>
        <fullName evidence="1">Uncharacterized protein</fullName>
    </submittedName>
</protein>
<organism evidence="1 2">
    <name type="scientific">Undibacterium rugosum</name>
    <dbReference type="NCBI Taxonomy" id="2762291"/>
    <lineage>
        <taxon>Bacteria</taxon>
        <taxon>Pseudomonadati</taxon>
        <taxon>Pseudomonadota</taxon>
        <taxon>Betaproteobacteria</taxon>
        <taxon>Burkholderiales</taxon>
        <taxon>Oxalobacteraceae</taxon>
        <taxon>Undibacterium</taxon>
    </lineage>
</organism>
<proteinExistence type="predicted"/>
<accession>A0A923IAK8</accession>
<dbReference type="Proteomes" id="UP000612361">
    <property type="component" value="Unassembled WGS sequence"/>
</dbReference>
<sequence>MIAAESRAINFLSRIGTFALFTLLYVLSTSLVYAQAVKVSLTFNPDSKSVEARFQLSNAVDTLRFVGNGEIRLKTWTPLHGARLNEDGTALILPKEQNWVSVKLNPFERDGLMDRVYSPVILFGDGRAAQIYSEYLLPRQGGVINLTTPGVVLGHAVAQGKTAWGANDAATYIVAGQTDTTEKNDYSITLDKKLPAWIARTLNENLAALMNLYSKKFGSQPKKKPWIVVSFDPNTPNKNAVFRGDTNPGMVRLNFMGRLWEQENTAQINQLSSFLAHELFHLWNAQQWKIQREEPIWLFEGGADAAAQDALRTLGVINAEQYKNERTKSLIACSLAEGETLASKLNGRTHYTCGAAIFYLAAAMNSTTSNSTGPLDVWASIFTSSKTKTYSTTDFLRVAANSARHSPTTTSAYQASQLKDLINSTLPWREALIRDQGMFHLHETQQGDDPNIVVARVLLDKLVIDRVDNDCQGSTSISYRNQSYQIDALRSCRRIQSGVTLTHLGNFSMYENAQQAWAYARDQCTKGADLHFSGKNDVSLDLPCTQMPALPQGLFVFNSEH</sequence>
<evidence type="ECO:0000313" key="2">
    <source>
        <dbReference type="Proteomes" id="UP000612361"/>
    </source>
</evidence>
<reference evidence="1" key="1">
    <citation type="submission" date="2020-08" db="EMBL/GenBank/DDBJ databases">
        <title>Novel species isolated from subtropical streams in China.</title>
        <authorList>
            <person name="Lu H."/>
        </authorList>
    </citation>
    <scope>NUCLEOTIDE SEQUENCE</scope>
    <source>
        <strain evidence="1">CY7W</strain>
    </source>
</reference>
<evidence type="ECO:0000313" key="1">
    <source>
        <dbReference type="EMBL" id="MBC3936583.1"/>
    </source>
</evidence>
<name>A0A923IAK8_9BURK</name>
<keyword evidence="2" id="KW-1185">Reference proteome</keyword>